<reference evidence="1" key="1">
    <citation type="submission" date="2022-07" db="EMBL/GenBank/DDBJ databases">
        <title>Comparative analysis of new lytic phages for the biological control of phytopathogenic Xanthomonas spp.</title>
        <authorList>
            <person name="Domingo-Calap M.L."/>
            <person name="Bernabeu-Gimeno M."/>
            <person name="Aure C.M."/>
            <person name="Marco-Noales E."/>
            <person name="Domingo-Calap P."/>
        </authorList>
    </citation>
    <scope>NUCLEOTIDE SEQUENCE</scope>
</reference>
<protein>
    <submittedName>
        <fullName evidence="1">Uncharacterized protein</fullName>
    </submittedName>
</protein>
<name>A0A9X9JN44_9CAUD</name>
<gene>
    <name evidence="1" type="ORF">IVIADoCa5_14</name>
</gene>
<keyword evidence="2" id="KW-1185">Reference proteome</keyword>
<dbReference type="Proteomes" id="UP001164549">
    <property type="component" value="Segment"/>
</dbReference>
<organism evidence="1 2">
    <name type="scientific">Xanthomonas phage vB_Xar_IVIA-DoCa5</name>
    <dbReference type="NCBI Taxonomy" id="2975532"/>
    <lineage>
        <taxon>Viruses</taxon>
        <taxon>Duplodnaviria</taxon>
        <taxon>Heunggongvirae</taxon>
        <taxon>Uroviricota</taxon>
        <taxon>Caudoviricetes</taxon>
        <taxon>Mesyanzhinovviridae</taxon>
        <taxon>Bradleyvirinae</taxon>
        <taxon>Docaquintavirus</taxon>
        <taxon>Docaquintavirus doca5</taxon>
    </lineage>
</organism>
<accession>A0A9X9JN44</accession>
<evidence type="ECO:0000313" key="2">
    <source>
        <dbReference type="Proteomes" id="UP001164549"/>
    </source>
</evidence>
<evidence type="ECO:0000313" key="1">
    <source>
        <dbReference type="EMBL" id="UYA98684.1"/>
    </source>
</evidence>
<sequence>MTIKTNNEEWGFFGTCRSNGANADLEWTKAIAVLEGLDLTAEVARDVLDSTFGRHVADQVTSGVDLADLLKRWNKDFRRTVALVTAK</sequence>
<proteinExistence type="predicted"/>
<dbReference type="EMBL" id="ON932079">
    <property type="protein sequence ID" value="UYA98684.1"/>
    <property type="molecule type" value="Genomic_DNA"/>
</dbReference>